<evidence type="ECO:0000313" key="3">
    <source>
        <dbReference type="EMBL" id="CAJ99014.1"/>
    </source>
</evidence>
<dbReference type="InterPro" id="IPR011990">
    <property type="entry name" value="TPR-like_helical_dom_sf"/>
</dbReference>
<dbReference type="Proteomes" id="UP000000775">
    <property type="component" value="Chromosome"/>
</dbReference>
<dbReference type="Gene3D" id="1.25.40.10">
    <property type="entry name" value="Tetratricopeptide repeat domain"/>
    <property type="match status" value="1"/>
</dbReference>
<reference evidence="3 4" key="1">
    <citation type="journal article" date="2006" name="PLoS Genet.">
        <title>Who ate whom? Adaptive Helicobacter genomic changes that accompanied a host jump from early humans to large felines.</title>
        <authorList>
            <person name="Eppinger M."/>
            <person name="Baar C."/>
            <person name="Linz B."/>
            <person name="Raddatz G."/>
            <person name="Lanz C."/>
            <person name="Keller H."/>
            <person name="Morelli G."/>
            <person name="Gressmann H."/>
            <person name="Achtman M."/>
            <person name="Schuster S.C."/>
        </authorList>
    </citation>
    <scope>NUCLEOTIDE SEQUENCE [LARGE SCALE GENOMIC DNA]</scope>
    <source>
        <strain evidence="3 4">Sheeba</strain>
    </source>
</reference>
<name>Q17ZB2_HELAH</name>
<dbReference type="EMBL" id="AM260522">
    <property type="protein sequence ID" value="CAJ99014.1"/>
    <property type="molecule type" value="Genomic_DNA"/>
</dbReference>
<keyword evidence="4" id="KW-1185">Reference proteome</keyword>
<dbReference type="PROSITE" id="PS51257">
    <property type="entry name" value="PROKAR_LIPOPROTEIN"/>
    <property type="match status" value="1"/>
</dbReference>
<sequence length="490" mass="54355">MNWLKGCSLSVCALMLIVGCANNPSHSGSFGSSKAKKVKKIEDGFNKFEQAYYNKDFKSAHEISQNLIETDKHQHDALLWKLQSGVNAFEMNDYKQSITNLEDVNTSFDNKFKDGTTVGGKVLASTVGNEKNIPYKGNVYEWVLANYYLALDYAFLNDIDKARVFFNQTAERQRRAKDYFAKEIAQEQEDIKKQEKEAKSKSKGKKEVSAQFLGSLNNLTNKYKSLELMKGYENFSNPLVNYVSGIFYLLNNDKDKAEGYLKEAFAISHAKVVGEDLAGVNKARNVKTTWVIVEDGEQPLLEEVADKDLYFAMPYLKDEGNGTDFKQKYSLNGKDLEVLSNFNEVIKAEFNHKLPSITARAVSAAVTKNLLSRGVEEAGKVTEAASGSAAGQMASMGLKMFGKAMKMVNAHTTQADTRSSSVFPNKIYAAKLKASELGVLNADGMKLLDLNPTKCEKTDAQNGKICSNTNNIVFIRTLKTGTSVSILNLK</sequence>
<keyword evidence="1" id="KW-0175">Coiled coil</keyword>
<feature type="coiled-coil region" evidence="1">
    <location>
        <begin position="177"/>
        <end position="204"/>
    </location>
</feature>
<dbReference type="GeneID" id="31757693"/>
<dbReference type="KEGG" id="hac:Hac_0162"/>
<dbReference type="OrthoDB" id="5329991at2"/>
<evidence type="ECO:0000256" key="2">
    <source>
        <dbReference type="SAM" id="SignalP"/>
    </source>
</evidence>
<evidence type="ECO:0008006" key="5">
    <source>
        <dbReference type="Google" id="ProtNLM"/>
    </source>
</evidence>
<dbReference type="eggNOG" id="COG3014">
    <property type="taxonomic scope" value="Bacteria"/>
</dbReference>
<evidence type="ECO:0000256" key="1">
    <source>
        <dbReference type="SAM" id="Coils"/>
    </source>
</evidence>
<feature type="signal peptide" evidence="2">
    <location>
        <begin position="1"/>
        <end position="23"/>
    </location>
</feature>
<dbReference type="AlphaFoldDB" id="Q17ZB2"/>
<proteinExistence type="predicted"/>
<dbReference type="HOGENOM" id="CLU_035715_2_0_7"/>
<feature type="chain" id="PRO_5004186704" description="Lipoprotein" evidence="2">
    <location>
        <begin position="24"/>
        <end position="490"/>
    </location>
</feature>
<gene>
    <name evidence="3" type="ordered locus">Hac_0162</name>
</gene>
<organism evidence="3 4">
    <name type="scientific">Helicobacter acinonychis (strain Sheeba)</name>
    <dbReference type="NCBI Taxonomy" id="382638"/>
    <lineage>
        <taxon>Bacteria</taxon>
        <taxon>Pseudomonadati</taxon>
        <taxon>Campylobacterota</taxon>
        <taxon>Epsilonproteobacteria</taxon>
        <taxon>Campylobacterales</taxon>
        <taxon>Helicobacteraceae</taxon>
        <taxon>Helicobacter</taxon>
    </lineage>
</organism>
<keyword evidence="2" id="KW-0732">Signal</keyword>
<dbReference type="BioCyc" id="HACI382638:HAC_RS00720-MONOMER"/>
<accession>Q17ZB2</accession>
<dbReference type="STRING" id="382638.Hac_0162"/>
<protein>
    <recommendedName>
        <fullName evidence="5">Lipoprotein</fullName>
    </recommendedName>
</protein>
<evidence type="ECO:0000313" key="4">
    <source>
        <dbReference type="Proteomes" id="UP000000775"/>
    </source>
</evidence>
<dbReference type="RefSeq" id="WP_011577130.1">
    <property type="nucleotide sequence ID" value="NC_008229.1"/>
</dbReference>